<name>A0ABW9G897_9GAMM</name>
<comment type="caution">
    <text evidence="1">The sequence shown here is derived from an EMBL/GenBank/DDBJ whole genome shotgun (WGS) entry which is preliminary data.</text>
</comment>
<protein>
    <submittedName>
        <fullName evidence="1">Uncharacterized protein</fullName>
    </submittedName>
</protein>
<evidence type="ECO:0000313" key="2">
    <source>
        <dbReference type="Proteomes" id="UP001629953"/>
    </source>
</evidence>
<gene>
    <name evidence="1" type="ORF">ABUE30_10490</name>
</gene>
<evidence type="ECO:0000313" key="1">
    <source>
        <dbReference type="EMBL" id="MFM2485483.1"/>
    </source>
</evidence>
<dbReference type="RefSeq" id="WP_408623721.1">
    <property type="nucleotide sequence ID" value="NZ_JBEQCT010000004.1"/>
</dbReference>
<accession>A0ABW9G897</accession>
<reference evidence="1 2" key="1">
    <citation type="journal article" date="2013" name="Int. J. Syst. Evol. Microbiol.">
        <title>Celerinatantimonas yamalensis sp. nov., a cold-adapted diazotrophic bacterium from a cold permafrost brine.</title>
        <authorList>
            <person name="Shcherbakova V."/>
            <person name="Chuvilskaya N."/>
            <person name="Rivkina E."/>
            <person name="Demidov N."/>
            <person name="Uchaeva V."/>
            <person name="Suetin S."/>
            <person name="Suzina N."/>
            <person name="Gilichinsky D."/>
        </authorList>
    </citation>
    <scope>NUCLEOTIDE SEQUENCE [LARGE SCALE GENOMIC DNA]</scope>
    <source>
        <strain evidence="1 2">C7</strain>
    </source>
</reference>
<sequence length="62" mass="7238">MAAAMFIFCNYYESWSKLKPTTNRYMMLTYQFQPQIARKTVIFFHLGGVLSSADVLINVDKH</sequence>
<organism evidence="1 2">
    <name type="scientific">Celerinatantimonas yamalensis</name>
    <dbReference type="NCBI Taxonomy" id="559956"/>
    <lineage>
        <taxon>Bacteria</taxon>
        <taxon>Pseudomonadati</taxon>
        <taxon>Pseudomonadota</taxon>
        <taxon>Gammaproteobacteria</taxon>
        <taxon>Celerinatantimonadaceae</taxon>
        <taxon>Celerinatantimonas</taxon>
    </lineage>
</organism>
<dbReference type="Proteomes" id="UP001629953">
    <property type="component" value="Unassembled WGS sequence"/>
</dbReference>
<keyword evidence="2" id="KW-1185">Reference proteome</keyword>
<proteinExistence type="predicted"/>
<dbReference type="EMBL" id="JBEQCT010000004">
    <property type="protein sequence ID" value="MFM2485483.1"/>
    <property type="molecule type" value="Genomic_DNA"/>
</dbReference>